<gene>
    <name evidence="1" type="ORF">S06H3_16893</name>
</gene>
<accession>X1K922</accession>
<proteinExistence type="predicted"/>
<evidence type="ECO:0000313" key="1">
    <source>
        <dbReference type="EMBL" id="GAI03492.1"/>
    </source>
</evidence>
<protein>
    <submittedName>
        <fullName evidence="1">Uncharacterized protein</fullName>
    </submittedName>
</protein>
<reference evidence="1" key="1">
    <citation type="journal article" date="2014" name="Front. Microbiol.">
        <title>High frequency of phylogenetically diverse reductive dehalogenase-homologous genes in deep subseafloor sedimentary metagenomes.</title>
        <authorList>
            <person name="Kawai M."/>
            <person name="Futagami T."/>
            <person name="Toyoda A."/>
            <person name="Takaki Y."/>
            <person name="Nishi S."/>
            <person name="Hori S."/>
            <person name="Arai W."/>
            <person name="Tsubouchi T."/>
            <person name="Morono Y."/>
            <person name="Uchiyama I."/>
            <person name="Ito T."/>
            <person name="Fujiyama A."/>
            <person name="Inagaki F."/>
            <person name="Takami H."/>
        </authorList>
    </citation>
    <scope>NUCLEOTIDE SEQUENCE</scope>
    <source>
        <strain evidence="1">Expedition CK06-06</strain>
    </source>
</reference>
<dbReference type="EMBL" id="BARV01008399">
    <property type="protein sequence ID" value="GAI03492.1"/>
    <property type="molecule type" value="Genomic_DNA"/>
</dbReference>
<organism evidence="1">
    <name type="scientific">marine sediment metagenome</name>
    <dbReference type="NCBI Taxonomy" id="412755"/>
    <lineage>
        <taxon>unclassified sequences</taxon>
        <taxon>metagenomes</taxon>
        <taxon>ecological metagenomes</taxon>
    </lineage>
</organism>
<dbReference type="AlphaFoldDB" id="X1K922"/>
<sequence length="52" mass="5461">MLLLPVHVTVISLVVLHPPIKSIVKVGGSTIISGSVADIGIDTDNNKQSKVR</sequence>
<comment type="caution">
    <text evidence="1">The sequence shown here is derived from an EMBL/GenBank/DDBJ whole genome shotgun (WGS) entry which is preliminary data.</text>
</comment>
<name>X1K922_9ZZZZ</name>